<dbReference type="Gene3D" id="3.40.640.10">
    <property type="entry name" value="Type I PLP-dependent aspartate aminotransferase-like (Major domain)"/>
    <property type="match status" value="1"/>
</dbReference>
<keyword evidence="7" id="KW-1185">Reference proteome</keyword>
<comment type="similarity">
    <text evidence="2">Belongs to the class-II pyridoxal-phosphate-dependent aminotransferase family. BioF subfamily.</text>
</comment>
<sequence length="427" mass="46364">MSQVKRLDASLTKHLDRRKARTMFRSLTLVPPNTTDFSSNAYLSLSAQPAVKAAFLARLQDASHTNAPSLLGSGGSRLLDGNSARAESLEQTLATFHNALAALLFNSAMDANVGLFSCVPQPDDVILYDELVHASIHDGMRLSRAGKKMPFSHSTVWGTQQPKSLEASLLGLLNGPDGDLFQSGERNVFIAVESVYSMDGDVCPLKEVTACVERWLPKGNGLVIVDEAHSVGVFGKRGQGLVCELGLEDRVWARVLGFGKAMGCSGGLVLCSKVTRSYLINYARTLIYTTAMALPSLISIEVAYDFMMNGQAAPLVRHLRTLVKQAHHLLLAVCERYKPPSHLLRVSPAGPKSTIIPVFTGHPRSLARHCQEQGFMVRPIVAPTVPKGTERIRICLHAVNTADEIIGIVGAIEAWLISRMHVSKPKL</sequence>
<dbReference type="InterPro" id="IPR050087">
    <property type="entry name" value="AON_synthase_class-II"/>
</dbReference>
<evidence type="ECO:0000313" key="7">
    <source>
        <dbReference type="Proteomes" id="UP001174997"/>
    </source>
</evidence>
<evidence type="ECO:0000313" key="6">
    <source>
        <dbReference type="EMBL" id="KAK0667122.1"/>
    </source>
</evidence>
<dbReference type="EMBL" id="JAULSY010000077">
    <property type="protein sequence ID" value="KAK0667122.1"/>
    <property type="molecule type" value="Genomic_DNA"/>
</dbReference>
<evidence type="ECO:0000256" key="2">
    <source>
        <dbReference type="ARBA" id="ARBA00010008"/>
    </source>
</evidence>
<dbReference type="SUPFAM" id="SSF53383">
    <property type="entry name" value="PLP-dependent transferases"/>
    <property type="match status" value="1"/>
</dbReference>
<keyword evidence="3" id="KW-0808">Transferase</keyword>
<dbReference type="PANTHER" id="PTHR13693:SF77">
    <property type="entry name" value="8-AMINO-7-OXONONANOATE SYNTHASE"/>
    <property type="match status" value="1"/>
</dbReference>
<dbReference type="GO" id="GO:0016740">
    <property type="term" value="F:transferase activity"/>
    <property type="evidence" value="ECO:0007669"/>
    <property type="project" value="UniProtKB-KW"/>
</dbReference>
<dbReference type="InterPro" id="IPR015422">
    <property type="entry name" value="PyrdxlP-dep_Trfase_small"/>
</dbReference>
<organism evidence="6 7">
    <name type="scientific">Cercophora samala</name>
    <dbReference type="NCBI Taxonomy" id="330535"/>
    <lineage>
        <taxon>Eukaryota</taxon>
        <taxon>Fungi</taxon>
        <taxon>Dikarya</taxon>
        <taxon>Ascomycota</taxon>
        <taxon>Pezizomycotina</taxon>
        <taxon>Sordariomycetes</taxon>
        <taxon>Sordariomycetidae</taxon>
        <taxon>Sordariales</taxon>
        <taxon>Lasiosphaeriaceae</taxon>
        <taxon>Cercophora</taxon>
    </lineage>
</organism>
<comment type="caution">
    <text evidence="6">The sequence shown here is derived from an EMBL/GenBank/DDBJ whole genome shotgun (WGS) entry which is preliminary data.</text>
</comment>
<feature type="domain" description="Aminotransferase class I/classII large" evidence="5">
    <location>
        <begin position="34"/>
        <end position="405"/>
    </location>
</feature>
<dbReference type="Pfam" id="PF00155">
    <property type="entry name" value="Aminotran_1_2"/>
    <property type="match status" value="1"/>
</dbReference>
<dbReference type="InterPro" id="IPR015424">
    <property type="entry name" value="PyrdxlP-dep_Trfase"/>
</dbReference>
<proteinExistence type="inferred from homology"/>
<dbReference type="Proteomes" id="UP001174997">
    <property type="component" value="Unassembled WGS sequence"/>
</dbReference>
<evidence type="ECO:0000256" key="4">
    <source>
        <dbReference type="ARBA" id="ARBA00022898"/>
    </source>
</evidence>
<accession>A0AA40D8H2</accession>
<protein>
    <submittedName>
        <fullName evidence="6">8-amino-7-oxononanoate synthase</fullName>
    </submittedName>
</protein>
<dbReference type="GO" id="GO:0030170">
    <property type="term" value="F:pyridoxal phosphate binding"/>
    <property type="evidence" value="ECO:0007669"/>
    <property type="project" value="InterPro"/>
</dbReference>
<dbReference type="InterPro" id="IPR015421">
    <property type="entry name" value="PyrdxlP-dep_Trfase_major"/>
</dbReference>
<gene>
    <name evidence="6" type="ORF">QBC41DRAFT_324664</name>
</gene>
<dbReference type="InterPro" id="IPR004839">
    <property type="entry name" value="Aminotransferase_I/II_large"/>
</dbReference>
<comment type="cofactor">
    <cofactor evidence="1">
        <name>pyridoxal 5'-phosphate</name>
        <dbReference type="ChEBI" id="CHEBI:597326"/>
    </cofactor>
</comment>
<evidence type="ECO:0000259" key="5">
    <source>
        <dbReference type="Pfam" id="PF00155"/>
    </source>
</evidence>
<dbReference type="PANTHER" id="PTHR13693">
    <property type="entry name" value="CLASS II AMINOTRANSFERASE/8-AMINO-7-OXONONANOATE SYNTHASE"/>
    <property type="match status" value="1"/>
</dbReference>
<reference evidence="6" key="1">
    <citation type="submission" date="2023-06" db="EMBL/GenBank/DDBJ databases">
        <title>Genome-scale phylogeny and comparative genomics of the fungal order Sordariales.</title>
        <authorList>
            <consortium name="Lawrence Berkeley National Laboratory"/>
            <person name="Hensen N."/>
            <person name="Bonometti L."/>
            <person name="Westerberg I."/>
            <person name="Brannstrom I.O."/>
            <person name="Guillou S."/>
            <person name="Cros-Aarteil S."/>
            <person name="Calhoun S."/>
            <person name="Haridas S."/>
            <person name="Kuo A."/>
            <person name="Mondo S."/>
            <person name="Pangilinan J."/>
            <person name="Riley R."/>
            <person name="Labutti K."/>
            <person name="Andreopoulos B."/>
            <person name="Lipzen A."/>
            <person name="Chen C."/>
            <person name="Yanf M."/>
            <person name="Daum C."/>
            <person name="Ng V."/>
            <person name="Clum A."/>
            <person name="Steindorff A."/>
            <person name="Ohm R."/>
            <person name="Martin F."/>
            <person name="Silar P."/>
            <person name="Natvig D."/>
            <person name="Lalanne C."/>
            <person name="Gautier V."/>
            <person name="Ament-Velasquez S.L."/>
            <person name="Kruys A."/>
            <person name="Hutchinson M.I."/>
            <person name="Powell A.J."/>
            <person name="Barry K."/>
            <person name="Miller A.N."/>
            <person name="Grigoriev I.V."/>
            <person name="Debuchy R."/>
            <person name="Gladieux P."/>
            <person name="Thoren M.H."/>
            <person name="Johannesson H."/>
        </authorList>
    </citation>
    <scope>NUCLEOTIDE SEQUENCE</scope>
    <source>
        <strain evidence="6">CBS 307.81</strain>
    </source>
</reference>
<dbReference type="GO" id="GO:0009102">
    <property type="term" value="P:biotin biosynthetic process"/>
    <property type="evidence" value="ECO:0007669"/>
    <property type="project" value="TreeGrafter"/>
</dbReference>
<name>A0AA40D8H2_9PEZI</name>
<evidence type="ECO:0000256" key="3">
    <source>
        <dbReference type="ARBA" id="ARBA00022679"/>
    </source>
</evidence>
<dbReference type="Gene3D" id="3.90.1150.10">
    <property type="entry name" value="Aspartate Aminotransferase, domain 1"/>
    <property type="match status" value="1"/>
</dbReference>
<evidence type="ECO:0000256" key="1">
    <source>
        <dbReference type="ARBA" id="ARBA00001933"/>
    </source>
</evidence>
<keyword evidence="4" id="KW-0663">Pyridoxal phosphate</keyword>
<dbReference type="AlphaFoldDB" id="A0AA40D8H2"/>